<dbReference type="Proteomes" id="UP000000214">
    <property type="component" value="Chromosome"/>
</dbReference>
<organism evidence="2 3">
    <name type="scientific">Acidipropionibacterium acidipropionici (strain ATCC 4875 / DSM 20272 / JCM 6432 / NBRC 12425 / NCIMB 8070 / 4)</name>
    <name type="common">Propionibacterium acidipropionici</name>
    <dbReference type="NCBI Taxonomy" id="1171373"/>
    <lineage>
        <taxon>Bacteria</taxon>
        <taxon>Bacillati</taxon>
        <taxon>Actinomycetota</taxon>
        <taxon>Actinomycetes</taxon>
        <taxon>Propionibacteriales</taxon>
        <taxon>Propionibacteriaceae</taxon>
        <taxon>Acidipropionibacterium</taxon>
    </lineage>
</organism>
<dbReference type="HOGENOM" id="CLU_3220445_0_0_11"/>
<dbReference type="EMBL" id="CP003493">
    <property type="protein sequence ID" value="AFV90088.1"/>
    <property type="molecule type" value="Genomic_DNA"/>
</dbReference>
<feature type="region of interest" description="Disordered" evidence="1">
    <location>
        <begin position="1"/>
        <end position="44"/>
    </location>
</feature>
<dbReference type="STRING" id="1171373.PACID_23060"/>
<evidence type="ECO:0000313" key="2">
    <source>
        <dbReference type="EMBL" id="AFV90088.1"/>
    </source>
</evidence>
<accession>K7RYJ9</accession>
<reference evidence="2 3" key="1">
    <citation type="journal article" date="2012" name="BMC Genomics">
        <title>The genome sequence of Propionibacterium acidipropionici provides insights into its biotechnological and industrial potential.</title>
        <authorList>
            <person name="Parizzi L.P."/>
            <person name="Grassi M.C."/>
            <person name="Llerena L.A."/>
            <person name="Carazzolle M.F."/>
            <person name="Queiroz V.L."/>
            <person name="Lunardi I."/>
            <person name="Zeidler A.F."/>
            <person name="Teixeira P.J."/>
            <person name="Mieczkowski P."/>
            <person name="Rincones J."/>
            <person name="Pereira G.A."/>
        </authorList>
    </citation>
    <scope>NUCLEOTIDE SEQUENCE [LARGE SCALE GENOMIC DNA]</scope>
    <source>
        <strain evidence="3">ATCC 4875 / DSM 20272 / JCM 6432 / NBRC 12425 / NCIMB 8070</strain>
    </source>
</reference>
<dbReference type="KEGG" id="pbo:PACID_23060"/>
<evidence type="ECO:0000256" key="1">
    <source>
        <dbReference type="SAM" id="MobiDB-lite"/>
    </source>
</evidence>
<gene>
    <name evidence="2" type="ordered locus">PACID_23060</name>
</gene>
<proteinExistence type="predicted"/>
<sequence>MGRSDQSVDVESPSARRRRSARMTSHSWPGAGICAGASGDPDSA</sequence>
<protein>
    <submittedName>
        <fullName evidence="2">Uncharacterized protein</fullName>
    </submittedName>
</protein>
<evidence type="ECO:0000313" key="3">
    <source>
        <dbReference type="Proteomes" id="UP000000214"/>
    </source>
</evidence>
<name>K7RYJ9_ACIA4</name>
<dbReference type="AlphaFoldDB" id="K7RYJ9"/>